<accession>A0A017HJG8</accession>
<keyword evidence="3" id="KW-0813">Transport</keyword>
<dbReference type="PANTHER" id="PTHR23514">
    <property type="entry name" value="BYPASS OF STOP CODON PROTEIN 6"/>
    <property type="match status" value="1"/>
</dbReference>
<keyword evidence="9" id="KW-1185">Reference proteome</keyword>
<proteinExistence type="inferred from homology"/>
<evidence type="ECO:0000256" key="7">
    <source>
        <dbReference type="SAM" id="Phobius"/>
    </source>
</evidence>
<evidence type="ECO:0000256" key="6">
    <source>
        <dbReference type="ARBA" id="ARBA00023136"/>
    </source>
</evidence>
<feature type="transmembrane region" description="Helical" evidence="7">
    <location>
        <begin position="162"/>
        <end position="178"/>
    </location>
</feature>
<evidence type="ECO:0000256" key="2">
    <source>
        <dbReference type="ARBA" id="ARBA00008335"/>
    </source>
</evidence>
<keyword evidence="5 7" id="KW-1133">Transmembrane helix</keyword>
<reference evidence="8 9" key="1">
    <citation type="submission" date="2013-02" db="EMBL/GenBank/DDBJ databases">
        <authorList>
            <person name="Fiebig A."/>
            <person name="Goeker M."/>
            <person name="Klenk H.-P.P."/>
        </authorList>
    </citation>
    <scope>NUCLEOTIDE SEQUENCE [LARGE SCALE GENOMIC DNA]</scope>
    <source>
        <strain evidence="8 9">DSM 19309</strain>
    </source>
</reference>
<dbReference type="AlphaFoldDB" id="A0A017HJG8"/>
<dbReference type="SUPFAM" id="SSF103473">
    <property type="entry name" value="MFS general substrate transporter"/>
    <property type="match status" value="1"/>
</dbReference>
<dbReference type="GO" id="GO:0012505">
    <property type="term" value="C:endomembrane system"/>
    <property type="evidence" value="ECO:0007669"/>
    <property type="project" value="UniProtKB-SubCell"/>
</dbReference>
<sequence>MTVLPAPSHGLRSPLFASGALAFFLLGMLPALFGVALPVWSGAFGLAEGQGGTLVALYNAGAAIAVLAGVAGVPGLSMRPASALVALGAAGLALGAAWGLLLACALVAGLGFGVLAVAINRRFLAEFGPRGPGMVALVNGIFGLGAILAPLLFLAVGSRPGPVLWITAVLAAVAMALSRPEPFRGASPGLPPLSPRLSIILLNFAAVVIEASLIGLGASALVDLGAPEAQAARLVSAFFATFVAARLGLAFVTHRLAPDLIFLLGLAGTTACLLVAAFVSPAWGLVPSGAFIGICFPAFFVWSSRLLGPDPRFGAAILAAGLTGGTLGPLALRPILGAVGVESLFWILSVFGALLTVAVAALLPRLRRLPPP</sequence>
<dbReference type="HOGENOM" id="CLU_743707_0_0_5"/>
<evidence type="ECO:0000313" key="8">
    <source>
        <dbReference type="EMBL" id="EYD74627.1"/>
    </source>
</evidence>
<organism evidence="8 9">
    <name type="scientific">Rubellimicrobium mesophilum DSM 19309</name>
    <dbReference type="NCBI Taxonomy" id="442562"/>
    <lineage>
        <taxon>Bacteria</taxon>
        <taxon>Pseudomonadati</taxon>
        <taxon>Pseudomonadota</taxon>
        <taxon>Alphaproteobacteria</taxon>
        <taxon>Rhodobacterales</taxon>
        <taxon>Roseobacteraceae</taxon>
        <taxon>Rubellimicrobium</taxon>
    </lineage>
</organism>
<dbReference type="GO" id="GO:0016020">
    <property type="term" value="C:membrane"/>
    <property type="evidence" value="ECO:0007669"/>
    <property type="project" value="TreeGrafter"/>
</dbReference>
<dbReference type="EMBL" id="AOSK01000111">
    <property type="protein sequence ID" value="EYD74627.1"/>
    <property type="molecule type" value="Genomic_DNA"/>
</dbReference>
<protein>
    <recommendedName>
        <fullName evidence="10">Major facilitator superfamily (MFS) profile domain-containing protein</fullName>
    </recommendedName>
</protein>
<feature type="transmembrane region" description="Helical" evidence="7">
    <location>
        <begin position="55"/>
        <end position="76"/>
    </location>
</feature>
<feature type="transmembrane region" description="Helical" evidence="7">
    <location>
        <begin position="260"/>
        <end position="279"/>
    </location>
</feature>
<dbReference type="STRING" id="442562.Rumeso_03923"/>
<comment type="caution">
    <text evidence="8">The sequence shown here is derived from an EMBL/GenBank/DDBJ whole genome shotgun (WGS) entry which is preliminary data.</text>
</comment>
<feature type="transmembrane region" description="Helical" evidence="7">
    <location>
        <begin position="131"/>
        <end position="156"/>
    </location>
</feature>
<keyword evidence="4 7" id="KW-0812">Transmembrane</keyword>
<comment type="subcellular location">
    <subcellularLocation>
        <location evidence="1">Endomembrane system</location>
        <topology evidence="1">Multi-pass membrane protein</topology>
    </subcellularLocation>
</comment>
<evidence type="ECO:0008006" key="10">
    <source>
        <dbReference type="Google" id="ProtNLM"/>
    </source>
</evidence>
<feature type="transmembrane region" description="Helical" evidence="7">
    <location>
        <begin position="285"/>
        <end position="302"/>
    </location>
</feature>
<feature type="transmembrane region" description="Helical" evidence="7">
    <location>
        <begin position="96"/>
        <end position="119"/>
    </location>
</feature>
<gene>
    <name evidence="8" type="ORF">Rumeso_03923</name>
</gene>
<name>A0A017HJG8_9RHOB</name>
<comment type="similarity">
    <text evidence="2">Belongs to the major facilitator superfamily.</text>
</comment>
<dbReference type="PANTHER" id="PTHR23514:SF3">
    <property type="entry name" value="BYPASS OF STOP CODON PROTEIN 6"/>
    <property type="match status" value="1"/>
</dbReference>
<evidence type="ECO:0000256" key="3">
    <source>
        <dbReference type="ARBA" id="ARBA00022448"/>
    </source>
</evidence>
<feature type="transmembrane region" description="Helical" evidence="7">
    <location>
        <begin position="20"/>
        <end position="43"/>
    </location>
</feature>
<dbReference type="Proteomes" id="UP000019666">
    <property type="component" value="Unassembled WGS sequence"/>
</dbReference>
<dbReference type="RefSeq" id="WP_037282400.1">
    <property type="nucleotide sequence ID" value="NZ_KK088604.1"/>
</dbReference>
<evidence type="ECO:0000256" key="5">
    <source>
        <dbReference type="ARBA" id="ARBA00022989"/>
    </source>
</evidence>
<evidence type="ECO:0000256" key="1">
    <source>
        <dbReference type="ARBA" id="ARBA00004127"/>
    </source>
</evidence>
<keyword evidence="6 7" id="KW-0472">Membrane</keyword>
<feature type="transmembrane region" description="Helical" evidence="7">
    <location>
        <begin position="199"/>
        <end position="222"/>
    </location>
</feature>
<feature type="transmembrane region" description="Helical" evidence="7">
    <location>
        <begin position="314"/>
        <end position="332"/>
    </location>
</feature>
<feature type="transmembrane region" description="Helical" evidence="7">
    <location>
        <begin position="344"/>
        <end position="363"/>
    </location>
</feature>
<evidence type="ECO:0000313" key="9">
    <source>
        <dbReference type="Proteomes" id="UP000019666"/>
    </source>
</evidence>
<feature type="transmembrane region" description="Helical" evidence="7">
    <location>
        <begin position="234"/>
        <end position="253"/>
    </location>
</feature>
<dbReference type="InterPro" id="IPR051788">
    <property type="entry name" value="MFS_Transporter"/>
</dbReference>
<dbReference type="Gene3D" id="1.20.1250.20">
    <property type="entry name" value="MFS general substrate transporter like domains"/>
    <property type="match status" value="1"/>
</dbReference>
<dbReference type="OrthoDB" id="581345at2"/>
<evidence type="ECO:0000256" key="4">
    <source>
        <dbReference type="ARBA" id="ARBA00022692"/>
    </source>
</evidence>
<dbReference type="InterPro" id="IPR036259">
    <property type="entry name" value="MFS_trans_sf"/>
</dbReference>